<dbReference type="RefSeq" id="WP_160298264.1">
    <property type="nucleotide sequence ID" value="NZ_CP059735.1"/>
</dbReference>
<keyword evidence="2" id="KW-0808">Transferase</keyword>
<sequence length="358" mass="41162">MDGNKLLLSKLGLLNIDGYKYEKSLGGGSALSSLYVKGDERVVFKFLIAPRNDIELERFKLEYSVLEKNKLNYVQGGEGLSVEQLFHGPIESYPLPYIVEPLTHKTSNMVSYFGYKYEEGVLLSDVDTTEFTIESKVELLYRLASALNYFNLTGYSHRDLHPENILLLPEPDMCKFDRDMTDNNPKIKFLDMGNCQRMNTGSGLYIPILRNLDEDAVFRDNNRRCLASFVSMPPDFLEKGKDIENYDTWGIGVYAYELIFGELPFDANEISDITSLRNHRQFSVNYETNLNSVSLGLKLILNHLLSPKGEERPKLDAIVRLFSWLVHRKEEFIDRKFINQVIHGEGFDPNHDPLDVIY</sequence>
<dbReference type="PANTHER" id="PTHR44167">
    <property type="entry name" value="OVARIAN-SPECIFIC SERINE/THREONINE-PROTEIN KINASE LOK-RELATED"/>
    <property type="match status" value="1"/>
</dbReference>
<name>A0AAF0C4B1_9GAMM</name>
<keyword evidence="3" id="KW-1185">Reference proteome</keyword>
<accession>A0AAF0C4B1</accession>
<dbReference type="Gene3D" id="1.10.510.10">
    <property type="entry name" value="Transferase(Phosphotransferase) domain 1"/>
    <property type="match status" value="1"/>
</dbReference>
<organism evidence="2 3">
    <name type="scientific">Thalassomonas actiniarum</name>
    <dbReference type="NCBI Taxonomy" id="485447"/>
    <lineage>
        <taxon>Bacteria</taxon>
        <taxon>Pseudomonadati</taxon>
        <taxon>Pseudomonadota</taxon>
        <taxon>Gammaproteobacteria</taxon>
        <taxon>Alteromonadales</taxon>
        <taxon>Colwelliaceae</taxon>
        <taxon>Thalassomonas</taxon>
    </lineage>
</organism>
<dbReference type="InterPro" id="IPR011009">
    <property type="entry name" value="Kinase-like_dom_sf"/>
</dbReference>
<dbReference type="InterPro" id="IPR000719">
    <property type="entry name" value="Prot_kinase_dom"/>
</dbReference>
<dbReference type="PROSITE" id="PS50011">
    <property type="entry name" value="PROTEIN_KINASE_DOM"/>
    <property type="match status" value="1"/>
</dbReference>
<evidence type="ECO:0000259" key="1">
    <source>
        <dbReference type="PROSITE" id="PS50011"/>
    </source>
</evidence>
<dbReference type="GO" id="GO:0005524">
    <property type="term" value="F:ATP binding"/>
    <property type="evidence" value="ECO:0007669"/>
    <property type="project" value="InterPro"/>
</dbReference>
<dbReference type="EMBL" id="CP059735">
    <property type="protein sequence ID" value="WDD99609.1"/>
    <property type="molecule type" value="Genomic_DNA"/>
</dbReference>
<keyword evidence="2" id="KW-0418">Kinase</keyword>
<dbReference type="SMART" id="SM00220">
    <property type="entry name" value="S_TKc"/>
    <property type="match status" value="1"/>
</dbReference>
<feature type="domain" description="Protein kinase" evidence="1">
    <location>
        <begin position="19"/>
        <end position="325"/>
    </location>
</feature>
<protein>
    <submittedName>
        <fullName evidence="2">Protein kinase</fullName>
    </submittedName>
</protein>
<reference evidence="2 3" key="2">
    <citation type="journal article" date="2022" name="Mar. Drugs">
        <title>Bioassay-Guided Fractionation Leads to the Detection of Cholic Acid Generated by the Rare Thalassomonas sp.</title>
        <authorList>
            <person name="Pheiffer F."/>
            <person name="Schneider Y.K."/>
            <person name="Hansen E.H."/>
            <person name="Andersen J.H."/>
            <person name="Isaksson J."/>
            <person name="Busche T."/>
            <person name="R C."/>
            <person name="Kalinowski J."/>
            <person name="Zyl L.V."/>
            <person name="Trindade M."/>
        </authorList>
    </citation>
    <scope>NUCLEOTIDE SEQUENCE [LARGE SCALE GENOMIC DNA]</scope>
    <source>
        <strain evidence="2 3">A5K-106</strain>
    </source>
</reference>
<dbReference type="SUPFAM" id="SSF56112">
    <property type="entry name" value="Protein kinase-like (PK-like)"/>
    <property type="match status" value="1"/>
</dbReference>
<dbReference type="Proteomes" id="UP000032568">
    <property type="component" value="Chromosome"/>
</dbReference>
<proteinExistence type="predicted"/>
<dbReference type="AlphaFoldDB" id="A0AAF0C4B1"/>
<reference evidence="2 3" key="1">
    <citation type="journal article" date="2015" name="Genome Announc.">
        <title>Draft Genome Sequences of Marine Isolates of Thalassomonas viridans and Thalassomonas actiniarum.</title>
        <authorList>
            <person name="Olonade I."/>
            <person name="van Zyl L.J."/>
            <person name="Trindade M."/>
        </authorList>
    </citation>
    <scope>NUCLEOTIDE SEQUENCE [LARGE SCALE GENOMIC DNA]</scope>
    <source>
        <strain evidence="2 3">A5K-106</strain>
    </source>
</reference>
<dbReference type="Pfam" id="PF00069">
    <property type="entry name" value="Pkinase"/>
    <property type="match status" value="1"/>
</dbReference>
<dbReference type="PANTHER" id="PTHR44167:SF24">
    <property type="entry name" value="SERINE_THREONINE-PROTEIN KINASE CHK2"/>
    <property type="match status" value="1"/>
</dbReference>
<dbReference type="GO" id="GO:0004674">
    <property type="term" value="F:protein serine/threonine kinase activity"/>
    <property type="evidence" value="ECO:0007669"/>
    <property type="project" value="TreeGrafter"/>
</dbReference>
<dbReference type="KEGG" id="tact:SG35_002735"/>
<gene>
    <name evidence="2" type="ORF">SG35_002735</name>
</gene>
<evidence type="ECO:0000313" key="3">
    <source>
        <dbReference type="Proteomes" id="UP000032568"/>
    </source>
</evidence>
<evidence type="ECO:0000313" key="2">
    <source>
        <dbReference type="EMBL" id="WDD99609.1"/>
    </source>
</evidence>